<dbReference type="GO" id="GO:0006355">
    <property type="term" value="P:regulation of DNA-templated transcription"/>
    <property type="evidence" value="ECO:0007669"/>
    <property type="project" value="InterPro"/>
</dbReference>
<dbReference type="InterPro" id="IPR001867">
    <property type="entry name" value="OmpR/PhoB-type_DNA-bd"/>
</dbReference>
<feature type="domain" description="Response regulatory" evidence="10">
    <location>
        <begin position="8"/>
        <end position="122"/>
    </location>
</feature>
<evidence type="ECO:0000256" key="4">
    <source>
        <dbReference type="ARBA" id="ARBA00023015"/>
    </source>
</evidence>
<dbReference type="PROSITE" id="PS50110">
    <property type="entry name" value="RESPONSE_REGULATORY"/>
    <property type="match status" value="1"/>
</dbReference>
<evidence type="ECO:0000256" key="5">
    <source>
        <dbReference type="ARBA" id="ARBA00023125"/>
    </source>
</evidence>
<evidence type="ECO:0000259" key="11">
    <source>
        <dbReference type="PROSITE" id="PS51755"/>
    </source>
</evidence>
<dbReference type="PROSITE" id="PS51755">
    <property type="entry name" value="OMPR_PHOB"/>
    <property type="match status" value="1"/>
</dbReference>
<dbReference type="CDD" id="cd00383">
    <property type="entry name" value="trans_reg_C"/>
    <property type="match status" value="1"/>
</dbReference>
<dbReference type="PANTHER" id="PTHR48111:SF1">
    <property type="entry name" value="TWO-COMPONENT RESPONSE REGULATOR ORR33"/>
    <property type="match status" value="1"/>
</dbReference>
<keyword evidence="5 9" id="KW-0238">DNA-binding</keyword>
<sequence>MDTIYDAKLLLVDDNAELLALLCEQLRGAGYGHIRTAQSCAAARICFAAEQPELMILDINLPDGDGFSLFRALRAKADVPALFLSARDADADRLFGLGLGADDYLTKPFLMQELLLRVQHILQRAYRAELSRTKPVPLQLGERCVDLNDAIVTLPEGKTLALTATELALLRKLAENRGHIVTYDALCAAVWGADYYGCENSLGVHIRHLREKLEAEPGAPQFLRTVRGIGYKLTKGEEA</sequence>
<keyword evidence="3" id="KW-0902">Two-component regulatory system</keyword>
<dbReference type="RefSeq" id="WP_098924669.1">
    <property type="nucleotide sequence ID" value="NZ_CP023819.1"/>
</dbReference>
<dbReference type="InterPro" id="IPR011006">
    <property type="entry name" value="CheY-like_superfamily"/>
</dbReference>
<evidence type="ECO:0000313" key="12">
    <source>
        <dbReference type="EMBL" id="ATL90924.1"/>
    </source>
</evidence>
<dbReference type="CDD" id="cd17574">
    <property type="entry name" value="REC_OmpR"/>
    <property type="match status" value="1"/>
</dbReference>
<dbReference type="SUPFAM" id="SSF52172">
    <property type="entry name" value="CheY-like"/>
    <property type="match status" value="1"/>
</dbReference>
<keyword evidence="6" id="KW-0804">Transcription</keyword>
<dbReference type="EMBL" id="CP023819">
    <property type="protein sequence ID" value="ATL90924.1"/>
    <property type="molecule type" value="Genomic_DNA"/>
</dbReference>
<dbReference type="Pfam" id="PF00486">
    <property type="entry name" value="Trans_reg_C"/>
    <property type="match status" value="1"/>
</dbReference>
<gene>
    <name evidence="12" type="ORF">CRH10_11795</name>
</gene>
<protein>
    <recommendedName>
        <fullName evidence="1">Stage 0 sporulation protein A homolog</fullName>
    </recommendedName>
</protein>
<evidence type="ECO:0000256" key="3">
    <source>
        <dbReference type="ARBA" id="ARBA00023012"/>
    </source>
</evidence>
<dbReference type="GO" id="GO:0032993">
    <property type="term" value="C:protein-DNA complex"/>
    <property type="evidence" value="ECO:0007669"/>
    <property type="project" value="TreeGrafter"/>
</dbReference>
<dbReference type="GO" id="GO:0000976">
    <property type="term" value="F:transcription cis-regulatory region binding"/>
    <property type="evidence" value="ECO:0007669"/>
    <property type="project" value="TreeGrafter"/>
</dbReference>
<dbReference type="SUPFAM" id="SSF46894">
    <property type="entry name" value="C-terminal effector domain of the bipartite response regulators"/>
    <property type="match status" value="1"/>
</dbReference>
<feature type="domain" description="OmpR/PhoB-type" evidence="11">
    <location>
        <begin position="135"/>
        <end position="235"/>
    </location>
</feature>
<dbReference type="SMART" id="SM00448">
    <property type="entry name" value="REC"/>
    <property type="match status" value="1"/>
</dbReference>
<dbReference type="Gene3D" id="3.40.50.2300">
    <property type="match status" value="1"/>
</dbReference>
<keyword evidence="4" id="KW-0805">Transcription regulation</keyword>
<evidence type="ECO:0000256" key="6">
    <source>
        <dbReference type="ARBA" id="ARBA00023163"/>
    </source>
</evidence>
<proteinExistence type="predicted"/>
<dbReference type="SMART" id="SM00862">
    <property type="entry name" value="Trans_reg_C"/>
    <property type="match status" value="1"/>
</dbReference>
<evidence type="ECO:0000256" key="9">
    <source>
        <dbReference type="PROSITE-ProRule" id="PRU01091"/>
    </source>
</evidence>
<reference evidence="12 13" key="1">
    <citation type="submission" date="2017-10" db="EMBL/GenBank/DDBJ databases">
        <title>Complete Genome Sequence of Faecalibacterium prausnitzii isolated from the gut of healthy adult Indian.</title>
        <authorList>
            <person name="Bag S."/>
            <person name="Ghosh T.S."/>
            <person name="Das B."/>
        </authorList>
    </citation>
    <scope>NUCLEOTIDE SEQUENCE [LARGE SCALE GENOMIC DNA]</scope>
    <source>
        <strain evidence="12 13">Indica</strain>
    </source>
</reference>
<dbReference type="InterPro" id="IPR001789">
    <property type="entry name" value="Sig_transdc_resp-reg_receiver"/>
</dbReference>
<organism evidence="12 13">
    <name type="scientific">Faecalibacterium prausnitzii</name>
    <dbReference type="NCBI Taxonomy" id="853"/>
    <lineage>
        <taxon>Bacteria</taxon>
        <taxon>Bacillati</taxon>
        <taxon>Bacillota</taxon>
        <taxon>Clostridia</taxon>
        <taxon>Eubacteriales</taxon>
        <taxon>Oscillospiraceae</taxon>
        <taxon>Faecalibacterium</taxon>
    </lineage>
</organism>
<dbReference type="GO" id="GO:0000156">
    <property type="term" value="F:phosphorelay response regulator activity"/>
    <property type="evidence" value="ECO:0007669"/>
    <property type="project" value="TreeGrafter"/>
</dbReference>
<dbReference type="Gene3D" id="1.10.10.10">
    <property type="entry name" value="Winged helix-like DNA-binding domain superfamily/Winged helix DNA-binding domain"/>
    <property type="match status" value="1"/>
</dbReference>
<name>A0A291TCK8_9FIRM</name>
<evidence type="ECO:0000313" key="13">
    <source>
        <dbReference type="Proteomes" id="UP000223709"/>
    </source>
</evidence>
<feature type="modified residue" description="4-aspartylphosphate" evidence="8">
    <location>
        <position position="58"/>
    </location>
</feature>
<dbReference type="GO" id="GO:0005829">
    <property type="term" value="C:cytosol"/>
    <property type="evidence" value="ECO:0007669"/>
    <property type="project" value="TreeGrafter"/>
</dbReference>
<dbReference type="InterPro" id="IPR039420">
    <property type="entry name" value="WalR-like"/>
</dbReference>
<accession>A0A291TCK8</accession>
<evidence type="ECO:0000256" key="2">
    <source>
        <dbReference type="ARBA" id="ARBA00022553"/>
    </source>
</evidence>
<dbReference type="AlphaFoldDB" id="A0A291TCK8"/>
<keyword evidence="2 8" id="KW-0597">Phosphoprotein</keyword>
<dbReference type="PANTHER" id="PTHR48111">
    <property type="entry name" value="REGULATOR OF RPOS"/>
    <property type="match status" value="1"/>
</dbReference>
<evidence type="ECO:0000256" key="7">
    <source>
        <dbReference type="ARBA" id="ARBA00024867"/>
    </source>
</evidence>
<dbReference type="Proteomes" id="UP000223709">
    <property type="component" value="Chromosome"/>
</dbReference>
<feature type="DNA-binding region" description="OmpR/PhoB-type" evidence="9">
    <location>
        <begin position="135"/>
        <end position="235"/>
    </location>
</feature>
<dbReference type="Gene3D" id="6.10.250.690">
    <property type="match status" value="1"/>
</dbReference>
<evidence type="ECO:0000259" key="10">
    <source>
        <dbReference type="PROSITE" id="PS50110"/>
    </source>
</evidence>
<dbReference type="InterPro" id="IPR036388">
    <property type="entry name" value="WH-like_DNA-bd_sf"/>
</dbReference>
<comment type="function">
    <text evidence="7">May play the central regulatory role in sporulation. It may be an element of the effector pathway responsible for the activation of sporulation genes in response to nutritional stress. Spo0A may act in concert with spo0H (a sigma factor) to control the expression of some genes that are critical to the sporulation process.</text>
</comment>
<evidence type="ECO:0000256" key="8">
    <source>
        <dbReference type="PROSITE-ProRule" id="PRU00169"/>
    </source>
</evidence>
<evidence type="ECO:0000256" key="1">
    <source>
        <dbReference type="ARBA" id="ARBA00018672"/>
    </source>
</evidence>
<dbReference type="InterPro" id="IPR016032">
    <property type="entry name" value="Sig_transdc_resp-reg_C-effctor"/>
</dbReference>
<dbReference type="Pfam" id="PF00072">
    <property type="entry name" value="Response_reg"/>
    <property type="match status" value="1"/>
</dbReference>